<evidence type="ECO:0000313" key="2">
    <source>
        <dbReference type="EMBL" id="CAH3145764.1"/>
    </source>
</evidence>
<reference evidence="2 3" key="1">
    <citation type="submission" date="2022-05" db="EMBL/GenBank/DDBJ databases">
        <authorList>
            <consortium name="Genoscope - CEA"/>
            <person name="William W."/>
        </authorList>
    </citation>
    <scope>NUCLEOTIDE SEQUENCE [LARGE SCALE GENOMIC DNA]</scope>
</reference>
<protein>
    <submittedName>
        <fullName evidence="2">Uncharacterized protein</fullName>
    </submittedName>
</protein>
<dbReference type="Proteomes" id="UP001159405">
    <property type="component" value="Unassembled WGS sequence"/>
</dbReference>
<feature type="region of interest" description="Disordered" evidence="1">
    <location>
        <begin position="224"/>
        <end position="244"/>
    </location>
</feature>
<gene>
    <name evidence="2" type="ORF">PLOB_00044747</name>
</gene>
<sequence>MAIADQEAAARKSSLATQRGFSSGVRLVKGFRWMEHFSNLGFLRGSSADTTTIPCLLPIFYRSRQEEGKCIKCLDSASTVCKKGEREASSTNQFLPQNEATLKFLWCLWRLLLSHTMYHITKFTKQLAATLNLEAATTKAGEQIATRKYNQRTNDWDVKIITVKKKFEYIPVMMVKIFNMRKEDTDSVTRRLSLNESDPALLALTIAEKQAPPSKELFMARKSRFQSGTEDHSENSSSSNKNSKRTDGKLLLLKISKTKLENFISRILP</sequence>
<proteinExistence type="predicted"/>
<comment type="caution">
    <text evidence="2">The sequence shown here is derived from an EMBL/GenBank/DDBJ whole genome shotgun (WGS) entry which is preliminary data.</text>
</comment>
<name>A0ABN8PMJ2_9CNID</name>
<evidence type="ECO:0000256" key="1">
    <source>
        <dbReference type="SAM" id="MobiDB-lite"/>
    </source>
</evidence>
<evidence type="ECO:0000313" key="3">
    <source>
        <dbReference type="Proteomes" id="UP001159405"/>
    </source>
</evidence>
<keyword evidence="3" id="KW-1185">Reference proteome</keyword>
<dbReference type="EMBL" id="CALNXK010000077">
    <property type="protein sequence ID" value="CAH3145764.1"/>
    <property type="molecule type" value="Genomic_DNA"/>
</dbReference>
<organism evidence="2 3">
    <name type="scientific">Porites lobata</name>
    <dbReference type="NCBI Taxonomy" id="104759"/>
    <lineage>
        <taxon>Eukaryota</taxon>
        <taxon>Metazoa</taxon>
        <taxon>Cnidaria</taxon>
        <taxon>Anthozoa</taxon>
        <taxon>Hexacorallia</taxon>
        <taxon>Scleractinia</taxon>
        <taxon>Fungiina</taxon>
        <taxon>Poritidae</taxon>
        <taxon>Porites</taxon>
    </lineage>
</organism>
<accession>A0ABN8PMJ2</accession>